<feature type="domain" description="SLH" evidence="2">
    <location>
        <begin position="329"/>
        <end position="387"/>
    </location>
</feature>
<keyword evidence="1" id="KW-0732">Signal</keyword>
<proteinExistence type="predicted"/>
<dbReference type="RefSeq" id="WP_213530883.1">
    <property type="nucleotide sequence ID" value="NZ_BOVJ01000174.1"/>
</dbReference>
<gene>
    <name evidence="3" type="ORF">PACILC2_49050</name>
</gene>
<feature type="domain" description="SLH" evidence="2">
    <location>
        <begin position="388"/>
        <end position="451"/>
    </location>
</feature>
<dbReference type="PANTHER" id="PTHR43308:SF5">
    <property type="entry name" value="S-LAYER PROTEIN _ PEPTIDOGLYCAN ENDO-BETA-N-ACETYLGLUCOSAMINIDASE"/>
    <property type="match status" value="1"/>
</dbReference>
<dbReference type="InterPro" id="IPR001119">
    <property type="entry name" value="SLH_dom"/>
</dbReference>
<evidence type="ECO:0000256" key="1">
    <source>
        <dbReference type="SAM" id="SignalP"/>
    </source>
</evidence>
<dbReference type="Proteomes" id="UP000680304">
    <property type="component" value="Unassembled WGS sequence"/>
</dbReference>
<accession>A0ABQ4NDQ6</accession>
<reference evidence="3 4" key="1">
    <citation type="submission" date="2021-04" db="EMBL/GenBank/DDBJ databases">
        <title>Draft genome sequence of Paenibacillus cisolokensis, LC2-13A.</title>
        <authorList>
            <person name="Uke A."/>
            <person name="Chhe C."/>
            <person name="Baramee S."/>
            <person name="Kosugi A."/>
        </authorList>
    </citation>
    <scope>NUCLEOTIDE SEQUENCE [LARGE SCALE GENOMIC DNA]</scope>
    <source>
        <strain evidence="3 4">LC2-13A</strain>
    </source>
</reference>
<name>A0ABQ4NDQ6_9BACL</name>
<evidence type="ECO:0000313" key="3">
    <source>
        <dbReference type="EMBL" id="GIQ66337.1"/>
    </source>
</evidence>
<protein>
    <recommendedName>
        <fullName evidence="2">SLH domain-containing protein</fullName>
    </recommendedName>
</protein>
<comment type="caution">
    <text evidence="3">The sequence shown here is derived from an EMBL/GenBank/DDBJ whole genome shotgun (WGS) entry which is preliminary data.</text>
</comment>
<organism evidence="3 4">
    <name type="scientific">Paenibacillus cisolokensis</name>
    <dbReference type="NCBI Taxonomy" id="1658519"/>
    <lineage>
        <taxon>Bacteria</taxon>
        <taxon>Bacillati</taxon>
        <taxon>Bacillota</taxon>
        <taxon>Bacilli</taxon>
        <taxon>Bacillales</taxon>
        <taxon>Paenibacillaceae</taxon>
        <taxon>Paenibacillus</taxon>
    </lineage>
</organism>
<keyword evidence="4" id="KW-1185">Reference proteome</keyword>
<dbReference type="Pfam" id="PF00395">
    <property type="entry name" value="SLH"/>
    <property type="match status" value="3"/>
</dbReference>
<dbReference type="PANTHER" id="PTHR43308">
    <property type="entry name" value="OUTER MEMBRANE PROTEIN ALPHA-RELATED"/>
    <property type="match status" value="1"/>
</dbReference>
<dbReference type="PROSITE" id="PS51272">
    <property type="entry name" value="SLH"/>
    <property type="match status" value="3"/>
</dbReference>
<dbReference type="InterPro" id="IPR051465">
    <property type="entry name" value="Cell_Envelope_Struct_Comp"/>
</dbReference>
<dbReference type="EMBL" id="BOVJ01000174">
    <property type="protein sequence ID" value="GIQ66337.1"/>
    <property type="molecule type" value="Genomic_DNA"/>
</dbReference>
<feature type="chain" id="PRO_5045474431" description="SLH domain-containing protein" evidence="1">
    <location>
        <begin position="28"/>
        <end position="518"/>
    </location>
</feature>
<evidence type="ECO:0000259" key="2">
    <source>
        <dbReference type="PROSITE" id="PS51272"/>
    </source>
</evidence>
<feature type="signal peptide" evidence="1">
    <location>
        <begin position="1"/>
        <end position="27"/>
    </location>
</feature>
<evidence type="ECO:0000313" key="4">
    <source>
        <dbReference type="Proteomes" id="UP000680304"/>
    </source>
</evidence>
<sequence length="518" mass="54913">MKKLIKSKIAALLVFVMMFAAATPILAAVIEPRFENVKFDSDSLIGSVYVSNDVYLDLNKPSTVAVYVYEFGATNYKVVTDATYNSSNGLYDFEFKNVTTSAYVFPLTLKYFYNGKAYTTEVQSPAPGGIFFPPAGGIIDSNGNVNRDQLIAALKASDNARILTPSEVVNLPADALIYGKNLTLYMQDGRSITLPLPALKVEDLAKSFGVELKDLIIRVELKQLTGDAAKALEDAVSAAGSEQLSIAVDFKVVAVGGGKEQAINNFGQLINRTIALDADASKDNAVGVLYDPTTKKLSFVPTTFTEDNGKTLANLKRNGNSIYTVIKGKSVSFTDLANHGWAAEAVNALAAKLVVEGTGADKFSPARNITRAEFAALIVRSLGIEAKGTSSFKDVPANAWYAGAVAAAAEAGIVKGVNSDTFKPTANITRKELATMVVRAAAYAGKEWNLTPAQVEQALAKFTDAAALGWAKDEVAAAISAGVVQGVSATKVGGDNTATRAEAATMIYRFLTNAELID</sequence>
<feature type="domain" description="SLH" evidence="2">
    <location>
        <begin position="458"/>
        <end position="518"/>
    </location>
</feature>